<feature type="domain" description="Type II secretion system protein GspF" evidence="7">
    <location>
        <begin position="45"/>
        <end position="170"/>
    </location>
</feature>
<comment type="caution">
    <text evidence="8">The sequence shown here is derived from an EMBL/GenBank/DDBJ whole genome shotgun (WGS) entry which is preliminary data.</text>
</comment>
<comment type="subcellular location">
    <subcellularLocation>
        <location evidence="1">Cell membrane</location>
        <topology evidence="1">Multi-pass membrane protein</topology>
    </subcellularLocation>
</comment>
<dbReference type="Proteomes" id="UP000658733">
    <property type="component" value="Unassembled WGS sequence"/>
</dbReference>
<dbReference type="GO" id="GO:0005886">
    <property type="term" value="C:plasma membrane"/>
    <property type="evidence" value="ECO:0007669"/>
    <property type="project" value="UniProtKB-SubCell"/>
</dbReference>
<organism evidence="8 9">
    <name type="scientific">Methanobrevibacter arboriphilus</name>
    <dbReference type="NCBI Taxonomy" id="39441"/>
    <lineage>
        <taxon>Archaea</taxon>
        <taxon>Methanobacteriati</taxon>
        <taxon>Methanobacteriota</taxon>
        <taxon>Methanomada group</taxon>
        <taxon>Methanobacteria</taxon>
        <taxon>Methanobacteriales</taxon>
        <taxon>Methanobacteriaceae</taxon>
        <taxon>Methanobrevibacter</taxon>
    </lineage>
</organism>
<evidence type="ECO:0000256" key="2">
    <source>
        <dbReference type="ARBA" id="ARBA00022475"/>
    </source>
</evidence>
<evidence type="ECO:0000256" key="1">
    <source>
        <dbReference type="ARBA" id="ARBA00004651"/>
    </source>
</evidence>
<evidence type="ECO:0000313" key="9">
    <source>
        <dbReference type="Proteomes" id="UP000658733"/>
    </source>
</evidence>
<feature type="transmembrane region" description="Helical" evidence="6">
    <location>
        <begin position="6"/>
        <end position="25"/>
    </location>
</feature>
<keyword evidence="5 6" id="KW-0472">Membrane</keyword>
<evidence type="ECO:0000313" key="8">
    <source>
        <dbReference type="EMBL" id="MBF4467846.1"/>
    </source>
</evidence>
<dbReference type="EMBL" id="JADIIN010000004">
    <property type="protein sequence ID" value="MBF4467846.1"/>
    <property type="molecule type" value="Genomic_DNA"/>
</dbReference>
<sequence length="213" mass="23967">MFLGFEVALAILILLIIVIFWIISFPKRNKDKNKTEISNELPYAVRQMVTELRSGKGLHDVINSIANSNYGLLSHEFSIVIEEIKYGETTERALTNLADRTSSDGLNRIIQQIIGTMNTGGNLSSNLNIIAEDISYDIRIKLKDYSQKLNAFIMIYTFIAILGPVILLIMLMAASTVMGDLVPGNIILIIYIFFFPMLVIFMGLLMKKMEPVL</sequence>
<keyword evidence="2" id="KW-1003">Cell membrane</keyword>
<evidence type="ECO:0000256" key="3">
    <source>
        <dbReference type="ARBA" id="ARBA00022692"/>
    </source>
</evidence>
<gene>
    <name evidence="8" type="ORF">ISP01_00420</name>
</gene>
<dbReference type="AlphaFoldDB" id="A0A843AFH9"/>
<dbReference type="InterPro" id="IPR042094">
    <property type="entry name" value="T2SS_GspF_sf"/>
</dbReference>
<keyword evidence="3 6" id="KW-0812">Transmembrane</keyword>
<dbReference type="Gene3D" id="1.20.81.30">
    <property type="entry name" value="Type II secretion system (T2SS), domain F"/>
    <property type="match status" value="1"/>
</dbReference>
<dbReference type="Pfam" id="PF00482">
    <property type="entry name" value="T2SSF"/>
    <property type="match status" value="1"/>
</dbReference>
<protein>
    <submittedName>
        <fullName evidence="8">Type II secretion system F family protein</fullName>
    </submittedName>
</protein>
<evidence type="ECO:0000256" key="4">
    <source>
        <dbReference type="ARBA" id="ARBA00022989"/>
    </source>
</evidence>
<evidence type="ECO:0000259" key="7">
    <source>
        <dbReference type="Pfam" id="PF00482"/>
    </source>
</evidence>
<proteinExistence type="predicted"/>
<keyword evidence="4 6" id="KW-1133">Transmembrane helix</keyword>
<dbReference type="InterPro" id="IPR018076">
    <property type="entry name" value="T2SS_GspF_dom"/>
</dbReference>
<name>A0A843AFH9_METAZ</name>
<accession>A0A843AFH9</accession>
<evidence type="ECO:0000256" key="5">
    <source>
        <dbReference type="ARBA" id="ARBA00023136"/>
    </source>
</evidence>
<dbReference type="InterPro" id="IPR056569">
    <property type="entry name" value="ArlJ-like"/>
</dbReference>
<dbReference type="PANTHER" id="PTHR35402:SF1">
    <property type="entry name" value="TYPE II SECRETION SYSTEM PROTEIN GSPF DOMAIN-CONTAINING PROTEIN"/>
    <property type="match status" value="1"/>
</dbReference>
<evidence type="ECO:0000256" key="6">
    <source>
        <dbReference type="SAM" id="Phobius"/>
    </source>
</evidence>
<reference evidence="8" key="1">
    <citation type="submission" date="2020-10" db="EMBL/GenBank/DDBJ databases">
        <title>Dehalococcoides mccartyi of a TCE/Cr reducing biochatode.</title>
        <authorList>
            <person name="Matturro B."/>
        </authorList>
    </citation>
    <scope>NUCLEOTIDE SEQUENCE</scope>
    <source>
        <strain evidence="8">Bin4</strain>
    </source>
</reference>
<feature type="transmembrane region" description="Helical" evidence="6">
    <location>
        <begin position="186"/>
        <end position="206"/>
    </location>
</feature>
<dbReference type="PANTHER" id="PTHR35402">
    <property type="entry name" value="INTEGRAL MEMBRANE PROTEIN-RELATED"/>
    <property type="match status" value="1"/>
</dbReference>
<feature type="transmembrane region" description="Helical" evidence="6">
    <location>
        <begin position="149"/>
        <end position="174"/>
    </location>
</feature>